<evidence type="ECO:0000313" key="2">
    <source>
        <dbReference type="Proteomes" id="UP001153269"/>
    </source>
</evidence>
<protein>
    <submittedName>
        <fullName evidence="1">Uncharacterized protein</fullName>
    </submittedName>
</protein>
<dbReference type="AlphaFoldDB" id="A0A9N7Z315"/>
<gene>
    <name evidence="1" type="ORF">PLEPLA_LOCUS37143</name>
</gene>
<comment type="caution">
    <text evidence="1">The sequence shown here is derived from an EMBL/GenBank/DDBJ whole genome shotgun (WGS) entry which is preliminary data.</text>
</comment>
<organism evidence="1 2">
    <name type="scientific">Pleuronectes platessa</name>
    <name type="common">European plaice</name>
    <dbReference type="NCBI Taxonomy" id="8262"/>
    <lineage>
        <taxon>Eukaryota</taxon>
        <taxon>Metazoa</taxon>
        <taxon>Chordata</taxon>
        <taxon>Craniata</taxon>
        <taxon>Vertebrata</taxon>
        <taxon>Euteleostomi</taxon>
        <taxon>Actinopterygii</taxon>
        <taxon>Neopterygii</taxon>
        <taxon>Teleostei</taxon>
        <taxon>Neoteleostei</taxon>
        <taxon>Acanthomorphata</taxon>
        <taxon>Carangaria</taxon>
        <taxon>Pleuronectiformes</taxon>
        <taxon>Pleuronectoidei</taxon>
        <taxon>Pleuronectidae</taxon>
        <taxon>Pleuronectes</taxon>
    </lineage>
</organism>
<name>A0A9N7Z315_PLEPL</name>
<dbReference type="EMBL" id="CADEAL010004016">
    <property type="protein sequence ID" value="CAB1449460.1"/>
    <property type="molecule type" value="Genomic_DNA"/>
</dbReference>
<proteinExistence type="predicted"/>
<sequence>MYLMLKQVGPSQLPRGNTEQRVYFNQVFTTTTTYSFIHFCAALHHLCSLGSPFLAPFSRRLLAGEPVKARAGIVGGGEYCGKTAAGAGVLFERSSLAFLSRQKNTAAIINDKGCTDTVVVLVHCGGERAVQIGSITTGLAPRYPASARGHVQR</sequence>
<accession>A0A9N7Z315</accession>
<dbReference type="Proteomes" id="UP001153269">
    <property type="component" value="Unassembled WGS sequence"/>
</dbReference>
<reference evidence="1" key="1">
    <citation type="submission" date="2020-03" db="EMBL/GenBank/DDBJ databases">
        <authorList>
            <person name="Weist P."/>
        </authorList>
    </citation>
    <scope>NUCLEOTIDE SEQUENCE</scope>
</reference>
<keyword evidence="2" id="KW-1185">Reference proteome</keyword>
<evidence type="ECO:0000313" key="1">
    <source>
        <dbReference type="EMBL" id="CAB1449460.1"/>
    </source>
</evidence>